<sequence length="425" mass="46980">MKKKIITLGVVSGLFGVAVFTDFGEATVSASGWKANYPDTIQISNNQKEYTMKQGDTLWAIGQKINVKYQKLAEINGINLTKGDQYVLPIGRVLSFGDNKITVKNKDGSIYSQSIIKDKDKIDPNKGVGEGNTQEDYPYAVAREGLTYPATFDFHGMNVPNSVTLDFSQGNSGKVIFDINLVGQQEYNANFSNIPTKEIRVSNADGTTGNRIRTVKVNTEITMEPTNSYDRQLVTDKINKLYLFVNKNGGISLATPNYAGNYADGEADVMLEVLLANSNNVQNPVTNVFAGYSDEQIEYARVTEELLQYYGIVGQPIEISVTKNAIGHQVLPFNGSQILEENSVTLSFNMDGSMASTVYVTYISNHDGSIRFYRNPNHYQDARYDTDPEWVKEESVKLINSIQTLRITTANDPQAGGIISLIKIS</sequence>
<dbReference type="AlphaFoldDB" id="A0A1E5KVA2"/>
<dbReference type="RefSeq" id="WP_069699571.1">
    <property type="nucleotide sequence ID" value="NZ_JAGGMA010000027.1"/>
</dbReference>
<feature type="domain" description="LysM" evidence="1">
    <location>
        <begin position="48"/>
        <end position="96"/>
    </location>
</feature>
<accession>A0A1E5KVA2</accession>
<proteinExistence type="predicted"/>
<evidence type="ECO:0000313" key="3">
    <source>
        <dbReference type="Proteomes" id="UP000095256"/>
    </source>
</evidence>
<dbReference type="Gene3D" id="3.10.350.10">
    <property type="entry name" value="LysM domain"/>
    <property type="match status" value="1"/>
</dbReference>
<evidence type="ECO:0000259" key="1">
    <source>
        <dbReference type="PROSITE" id="PS51782"/>
    </source>
</evidence>
<comment type="caution">
    <text evidence="2">The sequence shown here is derived from an EMBL/GenBank/DDBJ whole genome shotgun (WGS) entry which is preliminary data.</text>
</comment>
<gene>
    <name evidence="2" type="ORF">BCR26_04570</name>
</gene>
<dbReference type="CDD" id="cd00118">
    <property type="entry name" value="LysM"/>
    <property type="match status" value="1"/>
</dbReference>
<dbReference type="EMBL" id="MIEK01000045">
    <property type="protein sequence ID" value="OEH81519.1"/>
    <property type="molecule type" value="Genomic_DNA"/>
</dbReference>
<dbReference type="STRING" id="762845.BCR26_04570"/>
<dbReference type="PROSITE" id="PS51782">
    <property type="entry name" value="LYSM"/>
    <property type="match status" value="1"/>
</dbReference>
<dbReference type="InterPro" id="IPR036779">
    <property type="entry name" value="LysM_dom_sf"/>
</dbReference>
<dbReference type="Proteomes" id="UP000095256">
    <property type="component" value="Unassembled WGS sequence"/>
</dbReference>
<dbReference type="InterPro" id="IPR018392">
    <property type="entry name" value="LysM"/>
</dbReference>
<reference evidence="2 3" key="1">
    <citation type="submission" date="2016-09" db="EMBL/GenBank/DDBJ databases">
        <authorList>
            <person name="Capua I."/>
            <person name="De Benedictis P."/>
            <person name="Joannis T."/>
            <person name="Lombin L.H."/>
            <person name="Cattoli G."/>
        </authorList>
    </citation>
    <scope>NUCLEOTIDE SEQUENCE [LARGE SCALE GENOMIC DNA]</scope>
    <source>
        <strain evidence="2 3">LMG 25899</strain>
    </source>
</reference>
<dbReference type="SUPFAM" id="SSF54106">
    <property type="entry name" value="LysM domain"/>
    <property type="match status" value="1"/>
</dbReference>
<dbReference type="SMART" id="SM00257">
    <property type="entry name" value="LysM"/>
    <property type="match status" value="1"/>
</dbReference>
<organism evidence="2 3">
    <name type="scientific">Enterococcus rivorum</name>
    <dbReference type="NCBI Taxonomy" id="762845"/>
    <lineage>
        <taxon>Bacteria</taxon>
        <taxon>Bacillati</taxon>
        <taxon>Bacillota</taxon>
        <taxon>Bacilli</taxon>
        <taxon>Lactobacillales</taxon>
        <taxon>Enterococcaceae</taxon>
        <taxon>Enterococcus</taxon>
    </lineage>
</organism>
<name>A0A1E5KVA2_9ENTE</name>
<keyword evidence="3" id="KW-1185">Reference proteome</keyword>
<evidence type="ECO:0000313" key="2">
    <source>
        <dbReference type="EMBL" id="OEH81519.1"/>
    </source>
</evidence>
<protein>
    <recommendedName>
        <fullName evidence="1">LysM domain-containing protein</fullName>
    </recommendedName>
</protein>
<dbReference type="OrthoDB" id="2195019at2"/>
<dbReference type="Pfam" id="PF01476">
    <property type="entry name" value="LysM"/>
    <property type="match status" value="1"/>
</dbReference>